<dbReference type="EMBL" id="JAHQXE010000002">
    <property type="protein sequence ID" value="MBV0901655.1"/>
    <property type="molecule type" value="Genomic_DNA"/>
</dbReference>
<accession>A0AA41FZJ9</accession>
<evidence type="ECO:0000313" key="3">
    <source>
        <dbReference type="EMBL" id="MBV0901655.1"/>
    </source>
</evidence>
<name>A0AA41FZJ9_9EURY</name>
<comment type="caution">
    <text evidence="3">The sequence shown here is derived from an EMBL/GenBank/DDBJ whole genome shotgun (WGS) entry which is preliminary data.</text>
</comment>
<keyword evidence="2" id="KW-0812">Transmembrane</keyword>
<evidence type="ECO:0000313" key="4">
    <source>
        <dbReference type="Proteomes" id="UP001166304"/>
    </source>
</evidence>
<dbReference type="RefSeq" id="WP_162412855.1">
    <property type="nucleotide sequence ID" value="NZ_JAHQXE010000002.1"/>
</dbReference>
<feature type="region of interest" description="Disordered" evidence="1">
    <location>
        <begin position="156"/>
        <end position="197"/>
    </location>
</feature>
<evidence type="ECO:0000256" key="1">
    <source>
        <dbReference type="SAM" id="MobiDB-lite"/>
    </source>
</evidence>
<sequence>MVRRALLAVLVLAGGAYAGTLRLGVVAPPSLSVGALVDAIGRLPREALLVGGAVLGLVTAGAVLWLAATLGYRLFRLGARLAPGGPSSPKAVFAVGSVVLLAVCFGSMLLVLGGTGSMWDSDAGATGVASDVQRAGMSSSIGAAVEGDTVAPASLSNATGRCSRPTGVDSDGDRLPDAWERNESTPDGAPLPDADPDRKDVYVQPIYAAGAERFTATEKAQLRRVWDEMPVSNPGGETGIALHFVDRVPDGGRMESPIAIANDLQPVRDRYYTRETMGAGRCRYHLVAVGTVAGDSLAGYGDRPGFVSIVDAERVPAYNGSVTFRVAVTTHELLHNTAGLVGGQSHPGSGWLGTGGEYLGNETKRDLDDGFAPPRAYWGR</sequence>
<keyword evidence="4" id="KW-1185">Reference proteome</keyword>
<feature type="compositionally biased region" description="Basic and acidic residues" evidence="1">
    <location>
        <begin position="171"/>
        <end position="184"/>
    </location>
</feature>
<gene>
    <name evidence="3" type="ORF">KTS37_07615</name>
</gene>
<reference evidence="3" key="1">
    <citation type="submission" date="2021-06" db="EMBL/GenBank/DDBJ databases">
        <title>New haloarchaea isolates fom saline soil.</title>
        <authorList>
            <person name="Duran-Viseras A."/>
            <person name="Sanchez-Porro C.S."/>
            <person name="Ventosa A."/>
        </authorList>
    </citation>
    <scope>NUCLEOTIDE SEQUENCE</scope>
    <source>
        <strain evidence="3">JCM 18369</strain>
    </source>
</reference>
<feature type="transmembrane region" description="Helical" evidence="2">
    <location>
        <begin position="91"/>
        <end position="112"/>
    </location>
</feature>
<feature type="transmembrane region" description="Helical" evidence="2">
    <location>
        <begin position="47"/>
        <end position="70"/>
    </location>
</feature>
<evidence type="ECO:0000256" key="2">
    <source>
        <dbReference type="SAM" id="Phobius"/>
    </source>
</evidence>
<dbReference type="Proteomes" id="UP001166304">
    <property type="component" value="Unassembled WGS sequence"/>
</dbReference>
<dbReference type="AlphaFoldDB" id="A0AA41FZJ9"/>
<organism evidence="3 4">
    <name type="scientific">Haloarcula salina</name>
    <dbReference type="NCBI Taxonomy" id="1429914"/>
    <lineage>
        <taxon>Archaea</taxon>
        <taxon>Methanobacteriati</taxon>
        <taxon>Methanobacteriota</taxon>
        <taxon>Stenosarchaea group</taxon>
        <taxon>Halobacteria</taxon>
        <taxon>Halobacteriales</taxon>
        <taxon>Haloarculaceae</taxon>
        <taxon>Haloarcula</taxon>
    </lineage>
</organism>
<keyword evidence="2" id="KW-0472">Membrane</keyword>
<protein>
    <submittedName>
        <fullName evidence="3">Uncharacterized protein</fullName>
    </submittedName>
</protein>
<proteinExistence type="predicted"/>
<keyword evidence="2" id="KW-1133">Transmembrane helix</keyword>